<evidence type="ECO:0000256" key="1">
    <source>
        <dbReference type="SAM" id="MobiDB-lite"/>
    </source>
</evidence>
<dbReference type="Proteomes" id="UP001305647">
    <property type="component" value="Unassembled WGS sequence"/>
</dbReference>
<evidence type="ECO:0000313" key="2">
    <source>
        <dbReference type="EMBL" id="KAK4104323.1"/>
    </source>
</evidence>
<evidence type="ECO:0000313" key="3">
    <source>
        <dbReference type="Proteomes" id="UP001305647"/>
    </source>
</evidence>
<dbReference type="AlphaFoldDB" id="A0AAN6T4C5"/>
<name>A0AAN6T4C5_9PEZI</name>
<reference evidence="2" key="1">
    <citation type="journal article" date="2023" name="Mol. Phylogenet. Evol.">
        <title>Genome-scale phylogeny and comparative genomics of the fungal order Sordariales.</title>
        <authorList>
            <person name="Hensen N."/>
            <person name="Bonometti L."/>
            <person name="Westerberg I."/>
            <person name="Brannstrom I.O."/>
            <person name="Guillou S."/>
            <person name="Cros-Aarteil S."/>
            <person name="Calhoun S."/>
            <person name="Haridas S."/>
            <person name="Kuo A."/>
            <person name="Mondo S."/>
            <person name="Pangilinan J."/>
            <person name="Riley R."/>
            <person name="LaButti K."/>
            <person name="Andreopoulos B."/>
            <person name="Lipzen A."/>
            <person name="Chen C."/>
            <person name="Yan M."/>
            <person name="Daum C."/>
            <person name="Ng V."/>
            <person name="Clum A."/>
            <person name="Steindorff A."/>
            <person name="Ohm R.A."/>
            <person name="Martin F."/>
            <person name="Silar P."/>
            <person name="Natvig D.O."/>
            <person name="Lalanne C."/>
            <person name="Gautier V."/>
            <person name="Ament-Velasquez S.L."/>
            <person name="Kruys A."/>
            <person name="Hutchinson M.I."/>
            <person name="Powell A.J."/>
            <person name="Barry K."/>
            <person name="Miller A.N."/>
            <person name="Grigoriev I.V."/>
            <person name="Debuchy R."/>
            <person name="Gladieux P."/>
            <person name="Hiltunen Thoren M."/>
            <person name="Johannesson H."/>
        </authorList>
    </citation>
    <scope>NUCLEOTIDE SEQUENCE</scope>
    <source>
        <strain evidence="2">CBS 757.83</strain>
    </source>
</reference>
<gene>
    <name evidence="2" type="ORF">N658DRAFT_250603</name>
</gene>
<comment type="caution">
    <text evidence="2">The sequence shown here is derived from an EMBL/GenBank/DDBJ whole genome shotgun (WGS) entry which is preliminary data.</text>
</comment>
<feature type="region of interest" description="Disordered" evidence="1">
    <location>
        <begin position="1"/>
        <end position="37"/>
    </location>
</feature>
<organism evidence="2 3">
    <name type="scientific">Parathielavia hyrcaniae</name>
    <dbReference type="NCBI Taxonomy" id="113614"/>
    <lineage>
        <taxon>Eukaryota</taxon>
        <taxon>Fungi</taxon>
        <taxon>Dikarya</taxon>
        <taxon>Ascomycota</taxon>
        <taxon>Pezizomycotina</taxon>
        <taxon>Sordariomycetes</taxon>
        <taxon>Sordariomycetidae</taxon>
        <taxon>Sordariales</taxon>
        <taxon>Chaetomiaceae</taxon>
        <taxon>Parathielavia</taxon>
    </lineage>
</organism>
<protein>
    <submittedName>
        <fullName evidence="2">Uncharacterized protein</fullName>
    </submittedName>
</protein>
<keyword evidence="3" id="KW-1185">Reference proteome</keyword>
<sequence length="280" mass="31156">MRLGRAAYTVAHQSRDGSTASRPAGHQQPMYGPDPNGVQLINDRAVQNREVNRLEHRPSPLSRRQVGNLWQIEPSQRINSWMPASAFSHRIAFQAGCAVEAFAFPSCLRAPFLLHDNNRKRPLFSHQISSRRSFLIPSCRLKRLICVAARSGILDRRERVLLVGGDSSRDDVTGKTGMLSHSPPCNLTVFILWGGPPGANLLARAISFARRTRLRNLKGRRPSGQETKTERGFAFGEFPSPAVRSAIAAMDTYSSCVRARDPPMTQLEGSMTLQQRKLAF</sequence>
<proteinExistence type="predicted"/>
<reference evidence="2" key="2">
    <citation type="submission" date="2023-05" db="EMBL/GenBank/DDBJ databases">
        <authorList>
            <consortium name="Lawrence Berkeley National Laboratory"/>
            <person name="Steindorff A."/>
            <person name="Hensen N."/>
            <person name="Bonometti L."/>
            <person name="Westerberg I."/>
            <person name="Brannstrom I.O."/>
            <person name="Guillou S."/>
            <person name="Cros-Aarteil S."/>
            <person name="Calhoun S."/>
            <person name="Haridas S."/>
            <person name="Kuo A."/>
            <person name="Mondo S."/>
            <person name="Pangilinan J."/>
            <person name="Riley R."/>
            <person name="Labutti K."/>
            <person name="Andreopoulos B."/>
            <person name="Lipzen A."/>
            <person name="Chen C."/>
            <person name="Yanf M."/>
            <person name="Daum C."/>
            <person name="Ng V."/>
            <person name="Clum A."/>
            <person name="Ohm R."/>
            <person name="Martin F."/>
            <person name="Silar P."/>
            <person name="Natvig D."/>
            <person name="Lalanne C."/>
            <person name="Gautier V."/>
            <person name="Ament-Velasquez S.L."/>
            <person name="Kruys A."/>
            <person name="Hutchinson M.I."/>
            <person name="Powell A.J."/>
            <person name="Barry K."/>
            <person name="Miller A.N."/>
            <person name="Grigoriev I.V."/>
            <person name="Debuchy R."/>
            <person name="Gladieux P."/>
            <person name="Thoren M.H."/>
            <person name="Johannesson H."/>
        </authorList>
    </citation>
    <scope>NUCLEOTIDE SEQUENCE</scope>
    <source>
        <strain evidence="2">CBS 757.83</strain>
    </source>
</reference>
<accession>A0AAN6T4C5</accession>
<dbReference type="EMBL" id="MU863627">
    <property type="protein sequence ID" value="KAK4104323.1"/>
    <property type="molecule type" value="Genomic_DNA"/>
</dbReference>